<dbReference type="GO" id="GO:0035539">
    <property type="term" value="F:8-oxo-7,8-dihydrodeoxyguanosine triphosphate pyrophosphatase activity"/>
    <property type="evidence" value="ECO:0007669"/>
    <property type="project" value="UniProtKB-EC"/>
</dbReference>
<dbReference type="AlphaFoldDB" id="A0A1M5EG66"/>
<dbReference type="PROSITE" id="PS51462">
    <property type="entry name" value="NUDIX"/>
    <property type="match status" value="1"/>
</dbReference>
<evidence type="ECO:0000256" key="12">
    <source>
        <dbReference type="ARBA" id="ARBA00038905"/>
    </source>
</evidence>
<evidence type="ECO:0000256" key="10">
    <source>
        <dbReference type="ARBA" id="ARBA00035861"/>
    </source>
</evidence>
<dbReference type="InterPro" id="IPR015797">
    <property type="entry name" value="NUDIX_hydrolase-like_dom_sf"/>
</dbReference>
<keyword evidence="7 17" id="KW-0378">Hydrolase</keyword>
<evidence type="ECO:0000313" key="19">
    <source>
        <dbReference type="EMBL" id="SHF78160.1"/>
    </source>
</evidence>
<sequence>MFQKKQIDVTCAIVYFNNKILVTQRSDKMKLPLKWEFPGGKLEDGETKEDCIKREILEEINIEIEIVGTLTNSLFDYGSFKVNLIPFIANYKDGSIKLSEHKDFKLVHKEQLLDLDWAEADLPIVRELLNYNL</sequence>
<dbReference type="Pfam" id="PF00293">
    <property type="entry name" value="NUDIX"/>
    <property type="match status" value="1"/>
</dbReference>
<comment type="cofactor">
    <cofactor evidence="1">
        <name>Mg(2+)</name>
        <dbReference type="ChEBI" id="CHEBI:18420"/>
    </cofactor>
</comment>
<comment type="catalytic activity">
    <reaction evidence="11">
        <text>8-oxo-GTP + H2O = 8-oxo-GMP + diphosphate + H(+)</text>
        <dbReference type="Rhea" id="RHEA:67616"/>
        <dbReference type="ChEBI" id="CHEBI:15377"/>
        <dbReference type="ChEBI" id="CHEBI:15378"/>
        <dbReference type="ChEBI" id="CHEBI:33019"/>
        <dbReference type="ChEBI" id="CHEBI:143553"/>
        <dbReference type="ChEBI" id="CHEBI:145694"/>
    </reaction>
</comment>
<dbReference type="Proteomes" id="UP000184036">
    <property type="component" value="Unassembled WGS sequence"/>
</dbReference>
<dbReference type="GO" id="GO:0006260">
    <property type="term" value="P:DNA replication"/>
    <property type="evidence" value="ECO:0007669"/>
    <property type="project" value="UniProtKB-KW"/>
</dbReference>
<dbReference type="PROSITE" id="PS00893">
    <property type="entry name" value="NUDIX_BOX"/>
    <property type="match status" value="1"/>
</dbReference>
<keyword evidence="4" id="KW-0235">DNA replication</keyword>
<dbReference type="InterPro" id="IPR020476">
    <property type="entry name" value="Nudix_hydrolase"/>
</dbReference>
<dbReference type="InterPro" id="IPR020084">
    <property type="entry name" value="NUDIX_hydrolase_CS"/>
</dbReference>
<reference evidence="20" key="1">
    <citation type="submission" date="2016-11" db="EMBL/GenBank/DDBJ databases">
        <authorList>
            <person name="Varghese N."/>
            <person name="Submissions S."/>
        </authorList>
    </citation>
    <scope>NUCLEOTIDE SEQUENCE [LARGE SCALE GENOMIC DNA]</scope>
    <source>
        <strain evidence="20">DSM 19741</strain>
    </source>
</reference>
<gene>
    <name evidence="19" type="ORF">SAMN05444396_101362</name>
</gene>
<evidence type="ECO:0000256" key="15">
    <source>
        <dbReference type="ARBA" id="ARBA00041979"/>
    </source>
</evidence>
<keyword evidence="3" id="KW-0515">Mutator protein</keyword>
<evidence type="ECO:0000256" key="6">
    <source>
        <dbReference type="ARBA" id="ARBA00022763"/>
    </source>
</evidence>
<dbReference type="EMBL" id="FQWE01000001">
    <property type="protein sequence ID" value="SHF78160.1"/>
    <property type="molecule type" value="Genomic_DNA"/>
</dbReference>
<evidence type="ECO:0000256" key="11">
    <source>
        <dbReference type="ARBA" id="ARBA00036904"/>
    </source>
</evidence>
<evidence type="ECO:0000256" key="2">
    <source>
        <dbReference type="ARBA" id="ARBA00005582"/>
    </source>
</evidence>
<evidence type="ECO:0000256" key="3">
    <source>
        <dbReference type="ARBA" id="ARBA00022457"/>
    </source>
</evidence>
<dbReference type="RefSeq" id="WP_072987413.1">
    <property type="nucleotide sequence ID" value="NZ_FQWE01000001.1"/>
</dbReference>
<evidence type="ECO:0000256" key="4">
    <source>
        <dbReference type="ARBA" id="ARBA00022705"/>
    </source>
</evidence>
<dbReference type="GO" id="GO:0044716">
    <property type="term" value="F:8-oxo-GDP phosphatase activity"/>
    <property type="evidence" value="ECO:0007669"/>
    <property type="project" value="TreeGrafter"/>
</dbReference>
<dbReference type="PANTHER" id="PTHR47707:SF1">
    <property type="entry name" value="NUDIX HYDROLASE FAMILY PROTEIN"/>
    <property type="match status" value="1"/>
</dbReference>
<keyword evidence="8" id="KW-0460">Magnesium</keyword>
<dbReference type="EC" id="3.6.1.55" evidence="12"/>
<keyword evidence="6" id="KW-0227">DNA damage</keyword>
<evidence type="ECO:0000256" key="13">
    <source>
        <dbReference type="ARBA" id="ARBA00040794"/>
    </source>
</evidence>
<dbReference type="InterPro" id="IPR000086">
    <property type="entry name" value="NUDIX_hydrolase_dom"/>
</dbReference>
<keyword evidence="5" id="KW-0479">Metal-binding</keyword>
<feature type="domain" description="Nudix hydrolase" evidence="18">
    <location>
        <begin position="5"/>
        <end position="129"/>
    </location>
</feature>
<dbReference type="GO" id="GO:0044715">
    <property type="term" value="F:8-oxo-dGDP phosphatase activity"/>
    <property type="evidence" value="ECO:0007669"/>
    <property type="project" value="TreeGrafter"/>
</dbReference>
<comment type="similarity">
    <text evidence="2 17">Belongs to the Nudix hydrolase family.</text>
</comment>
<dbReference type="Gene3D" id="3.90.79.10">
    <property type="entry name" value="Nucleoside Triphosphate Pyrophosphohydrolase"/>
    <property type="match status" value="1"/>
</dbReference>
<name>A0A1M5EG66_9FLAO</name>
<organism evidence="19 20">
    <name type="scientific">Flavobacterium segetis</name>
    <dbReference type="NCBI Taxonomy" id="271157"/>
    <lineage>
        <taxon>Bacteria</taxon>
        <taxon>Pseudomonadati</taxon>
        <taxon>Bacteroidota</taxon>
        <taxon>Flavobacteriia</taxon>
        <taxon>Flavobacteriales</taxon>
        <taxon>Flavobacteriaceae</taxon>
        <taxon>Flavobacterium</taxon>
    </lineage>
</organism>
<evidence type="ECO:0000256" key="17">
    <source>
        <dbReference type="RuleBase" id="RU003476"/>
    </source>
</evidence>
<accession>A0A1M5EG66</accession>
<evidence type="ECO:0000313" key="20">
    <source>
        <dbReference type="Proteomes" id="UP000184036"/>
    </source>
</evidence>
<dbReference type="GO" id="GO:0008413">
    <property type="term" value="F:8-oxo-7,8-dihydroguanosine triphosphate pyrophosphatase activity"/>
    <property type="evidence" value="ECO:0007669"/>
    <property type="project" value="TreeGrafter"/>
</dbReference>
<keyword evidence="9" id="KW-0234">DNA repair</keyword>
<keyword evidence="20" id="KW-1185">Reference proteome</keyword>
<proteinExistence type="inferred from homology"/>
<dbReference type="PANTHER" id="PTHR47707">
    <property type="entry name" value="8-OXO-DGTP DIPHOSPHATASE"/>
    <property type="match status" value="1"/>
</dbReference>
<evidence type="ECO:0000256" key="9">
    <source>
        <dbReference type="ARBA" id="ARBA00023204"/>
    </source>
</evidence>
<evidence type="ECO:0000256" key="14">
    <source>
        <dbReference type="ARBA" id="ARBA00041592"/>
    </source>
</evidence>
<dbReference type="SUPFAM" id="SSF55811">
    <property type="entry name" value="Nudix"/>
    <property type="match status" value="1"/>
</dbReference>
<dbReference type="STRING" id="271157.SAMN05444396_101362"/>
<dbReference type="CDD" id="cd03425">
    <property type="entry name" value="NUDIX_MutT_NudA_like"/>
    <property type="match status" value="1"/>
</dbReference>
<dbReference type="PRINTS" id="PR00502">
    <property type="entry name" value="NUDIXFAMILY"/>
</dbReference>
<evidence type="ECO:0000256" key="7">
    <source>
        <dbReference type="ARBA" id="ARBA00022801"/>
    </source>
</evidence>
<dbReference type="GO" id="GO:0046872">
    <property type="term" value="F:metal ion binding"/>
    <property type="evidence" value="ECO:0007669"/>
    <property type="project" value="UniProtKB-KW"/>
</dbReference>
<evidence type="ECO:0000256" key="16">
    <source>
        <dbReference type="ARBA" id="ARBA00042798"/>
    </source>
</evidence>
<dbReference type="InterPro" id="IPR047127">
    <property type="entry name" value="MutT-like"/>
</dbReference>
<evidence type="ECO:0000259" key="18">
    <source>
        <dbReference type="PROSITE" id="PS51462"/>
    </source>
</evidence>
<dbReference type="GO" id="GO:0006281">
    <property type="term" value="P:DNA repair"/>
    <property type="evidence" value="ECO:0007669"/>
    <property type="project" value="UniProtKB-KW"/>
</dbReference>
<protein>
    <recommendedName>
        <fullName evidence="13">8-oxo-dGTP diphosphatase</fullName>
        <ecNumber evidence="12">3.6.1.55</ecNumber>
    </recommendedName>
    <alternativeName>
        <fullName evidence="16">7,8-dihydro-8-oxoguanine-triphosphatase</fullName>
    </alternativeName>
    <alternativeName>
        <fullName evidence="15">Mutator protein MutT</fullName>
    </alternativeName>
    <alternativeName>
        <fullName evidence="14">dGTP pyrophosphohydrolase</fullName>
    </alternativeName>
</protein>
<evidence type="ECO:0000256" key="8">
    <source>
        <dbReference type="ARBA" id="ARBA00022842"/>
    </source>
</evidence>
<dbReference type="OrthoDB" id="9810648at2"/>
<comment type="catalytic activity">
    <reaction evidence="10">
        <text>8-oxo-dGTP + H2O = 8-oxo-dGMP + diphosphate + H(+)</text>
        <dbReference type="Rhea" id="RHEA:31575"/>
        <dbReference type="ChEBI" id="CHEBI:15377"/>
        <dbReference type="ChEBI" id="CHEBI:15378"/>
        <dbReference type="ChEBI" id="CHEBI:33019"/>
        <dbReference type="ChEBI" id="CHEBI:63224"/>
        <dbReference type="ChEBI" id="CHEBI:77896"/>
        <dbReference type="EC" id="3.6.1.55"/>
    </reaction>
</comment>
<evidence type="ECO:0000256" key="5">
    <source>
        <dbReference type="ARBA" id="ARBA00022723"/>
    </source>
</evidence>
<evidence type="ECO:0000256" key="1">
    <source>
        <dbReference type="ARBA" id="ARBA00001946"/>
    </source>
</evidence>